<keyword evidence="1" id="KW-0812">Transmembrane</keyword>
<sequence>MVEHMMETALIRLPDDGQREMENLLRAFYWLVVLVAFFFAWPVLEPALAADPVVAYEDPDTQRAMIAVRDFSTVLGGEVDWEAATSTVSIRVYGRPALYLDVKAGTLAGVPLQPRPQIKDGVTYAPLRQVAEALGARVDWREDGIHVYTPAGEQVSIKYIHLLGRYTITFPEKEAGSPSLHNARLAGQYLNGLVVPPGGVVSFNNVVGPRTGARGFVPGIIFMGDQKVPEIGGGICRTATLLHNAVLSAGLEVVERHRHGLPVTYVPPGYDATVYYGVLDYRFRNNRPVPIKLEFTSQGSSITMAIWELG</sequence>
<protein>
    <submittedName>
        <fullName evidence="3">Uncharacterized vancomycin resistance protein</fullName>
    </submittedName>
</protein>
<dbReference type="InterPro" id="IPR007391">
    <property type="entry name" value="Vancomycin_resist_VanW"/>
</dbReference>
<name>A0A0S6UBA6_NEOTH</name>
<dbReference type="PANTHER" id="PTHR35788:SF1">
    <property type="entry name" value="EXPORTED PROTEIN"/>
    <property type="match status" value="1"/>
</dbReference>
<dbReference type="Proteomes" id="UP000063718">
    <property type="component" value="Unassembled WGS sequence"/>
</dbReference>
<dbReference type="InterPro" id="IPR036582">
    <property type="entry name" value="Mao_N_sf"/>
</dbReference>
<dbReference type="SUPFAM" id="SSF55383">
    <property type="entry name" value="Copper amine oxidase, domain N"/>
    <property type="match status" value="1"/>
</dbReference>
<reference evidence="3" key="1">
    <citation type="journal article" date="2014" name="Gene">
        <title>Genome-guided analysis of transformation efficiency and carbon dioxide assimilation by Moorella thermoacetica Y72.</title>
        <authorList>
            <person name="Tsukahara K."/>
            <person name="Kita A."/>
            <person name="Nakashimada Y."/>
            <person name="Hoshino T."/>
            <person name="Murakami K."/>
        </authorList>
    </citation>
    <scope>NUCLEOTIDE SEQUENCE [LARGE SCALE GENOMIC DNA]</scope>
    <source>
        <strain evidence="3">Y72</strain>
    </source>
</reference>
<accession>A0A0S6UBA6</accession>
<evidence type="ECO:0000313" key="3">
    <source>
        <dbReference type="EMBL" id="GAF26407.1"/>
    </source>
</evidence>
<organism evidence="3">
    <name type="scientific">Moorella thermoacetica Y72</name>
    <dbReference type="NCBI Taxonomy" id="1325331"/>
    <lineage>
        <taxon>Bacteria</taxon>
        <taxon>Bacillati</taxon>
        <taxon>Bacillota</taxon>
        <taxon>Clostridia</taxon>
        <taxon>Neomoorellales</taxon>
        <taxon>Neomoorellaceae</taxon>
        <taxon>Neomoorella</taxon>
    </lineage>
</organism>
<keyword evidence="1" id="KW-1133">Transmembrane helix</keyword>
<dbReference type="InterPro" id="IPR052913">
    <property type="entry name" value="Glycopeptide_resist_protein"/>
</dbReference>
<feature type="transmembrane region" description="Helical" evidence="1">
    <location>
        <begin position="27"/>
        <end position="44"/>
    </location>
</feature>
<keyword evidence="1" id="KW-0472">Membrane</keyword>
<dbReference type="Gene3D" id="3.30.457.10">
    <property type="entry name" value="Copper amine oxidase-like, N-terminal domain"/>
    <property type="match status" value="1"/>
</dbReference>
<dbReference type="AlphaFoldDB" id="A0A0S6UBA6"/>
<dbReference type="Pfam" id="PF04294">
    <property type="entry name" value="VanW"/>
    <property type="match status" value="1"/>
</dbReference>
<feature type="domain" description="Copper amine oxidase-like N-terminal" evidence="2">
    <location>
        <begin position="61"/>
        <end position="148"/>
    </location>
</feature>
<dbReference type="Pfam" id="PF07833">
    <property type="entry name" value="Cu_amine_oxidN1"/>
    <property type="match status" value="1"/>
</dbReference>
<dbReference type="InterPro" id="IPR012854">
    <property type="entry name" value="Cu_amine_oxidase-like_N"/>
</dbReference>
<dbReference type="EMBL" id="DF238840">
    <property type="protein sequence ID" value="GAF26407.1"/>
    <property type="molecule type" value="Genomic_DNA"/>
</dbReference>
<dbReference type="PANTHER" id="PTHR35788">
    <property type="entry name" value="EXPORTED PROTEIN-RELATED"/>
    <property type="match status" value="1"/>
</dbReference>
<proteinExistence type="predicted"/>
<evidence type="ECO:0000259" key="2">
    <source>
        <dbReference type="Pfam" id="PF07833"/>
    </source>
</evidence>
<evidence type="ECO:0000256" key="1">
    <source>
        <dbReference type="SAM" id="Phobius"/>
    </source>
</evidence>
<gene>
    <name evidence="3" type="ORF">MTY_1747</name>
</gene>